<accession>A0AA43DV86</accession>
<name>A0AA43DV86_PSESX</name>
<dbReference type="AlphaFoldDB" id="A0AA43DV86"/>
<protein>
    <submittedName>
        <fullName evidence="1">DUF3313 domain-containing protein</fullName>
    </submittedName>
</protein>
<dbReference type="Proteomes" id="UP001162155">
    <property type="component" value="Unassembled WGS sequence"/>
</dbReference>
<evidence type="ECO:0000313" key="1">
    <source>
        <dbReference type="EMBL" id="MDH4623159.1"/>
    </source>
</evidence>
<comment type="caution">
    <text evidence="1">The sequence shown here is derived from an EMBL/GenBank/DDBJ whole genome shotgun (WGS) entry which is preliminary data.</text>
</comment>
<evidence type="ECO:0000313" key="2">
    <source>
        <dbReference type="Proteomes" id="UP001162155"/>
    </source>
</evidence>
<dbReference type="InterPro" id="IPR021747">
    <property type="entry name" value="DUF3313"/>
</dbReference>
<dbReference type="Pfam" id="PF11769">
    <property type="entry name" value="DUF3313"/>
    <property type="match status" value="1"/>
</dbReference>
<reference evidence="1" key="1">
    <citation type="submission" date="2021-02" db="EMBL/GenBank/DDBJ databases">
        <title>Genome analysis of blister spot of apple pathogen from New York area.</title>
        <authorList>
            <person name="Kandel P."/>
            <person name="Hockett K.L."/>
            <person name="Santander R."/>
            <person name="Acimovic S."/>
        </authorList>
    </citation>
    <scope>NUCLEOTIDE SEQUENCE</scope>
    <source>
        <strain evidence="1">PSP1</strain>
    </source>
</reference>
<sequence>MKIQFGNMLSAFHAATALARSRATGAIALDDVLWNPLKINKGIDACRVPFIYHKKVSWTDYKYAILTSVTPQEELSGCSISVSAAEHETLQCELYCAFKCSISQKFDIIEFPRPDTIKIRFSLTSVKANIPVLSTMARFDPLSFGFNLYQAYCGADGLMVGSITYWVEVQNASTGELLLAFVGRGFPNPLNIMASVGRLTAARYGIDQAPENLDRLFKKGF</sequence>
<gene>
    <name evidence="1" type="ORF">JW322_15650</name>
</gene>
<organism evidence="1 2">
    <name type="scientific">Pseudomonas syringae pv. papulans</name>
    <dbReference type="NCBI Taxonomy" id="83963"/>
    <lineage>
        <taxon>Bacteria</taxon>
        <taxon>Pseudomonadati</taxon>
        <taxon>Pseudomonadota</taxon>
        <taxon>Gammaproteobacteria</taxon>
        <taxon>Pseudomonadales</taxon>
        <taxon>Pseudomonadaceae</taxon>
        <taxon>Pseudomonas</taxon>
        <taxon>Pseudomonas syringae</taxon>
    </lineage>
</organism>
<dbReference type="RefSeq" id="WP_057456634.1">
    <property type="nucleotide sequence ID" value="NZ_JAFFRY010000059.1"/>
</dbReference>
<dbReference type="EMBL" id="JAFFRZ010000001">
    <property type="protein sequence ID" value="MDH4623159.1"/>
    <property type="molecule type" value="Genomic_DNA"/>
</dbReference>
<proteinExistence type="predicted"/>